<keyword evidence="2" id="KW-1185">Reference proteome</keyword>
<gene>
    <name evidence="1" type="ORF">M427DRAFT_33973</name>
</gene>
<proteinExistence type="predicted"/>
<evidence type="ECO:0000313" key="2">
    <source>
        <dbReference type="Proteomes" id="UP000070544"/>
    </source>
</evidence>
<dbReference type="EMBL" id="KQ965778">
    <property type="protein sequence ID" value="KXS13376.1"/>
    <property type="molecule type" value="Genomic_DNA"/>
</dbReference>
<dbReference type="AlphaFoldDB" id="A0A139A9D6"/>
<protein>
    <submittedName>
        <fullName evidence="1">Uncharacterized protein</fullName>
    </submittedName>
</protein>
<dbReference type="Proteomes" id="UP000070544">
    <property type="component" value="Unassembled WGS sequence"/>
</dbReference>
<organism evidence="1 2">
    <name type="scientific">Gonapodya prolifera (strain JEL478)</name>
    <name type="common">Monoblepharis prolifera</name>
    <dbReference type="NCBI Taxonomy" id="1344416"/>
    <lineage>
        <taxon>Eukaryota</taxon>
        <taxon>Fungi</taxon>
        <taxon>Fungi incertae sedis</taxon>
        <taxon>Chytridiomycota</taxon>
        <taxon>Chytridiomycota incertae sedis</taxon>
        <taxon>Monoblepharidomycetes</taxon>
        <taxon>Monoblepharidales</taxon>
        <taxon>Gonapodyaceae</taxon>
        <taxon>Gonapodya</taxon>
    </lineage>
</organism>
<reference evidence="1 2" key="1">
    <citation type="journal article" date="2015" name="Genome Biol. Evol.">
        <title>Phylogenomic analyses indicate that early fungi evolved digesting cell walls of algal ancestors of land plants.</title>
        <authorList>
            <person name="Chang Y."/>
            <person name="Wang S."/>
            <person name="Sekimoto S."/>
            <person name="Aerts A.L."/>
            <person name="Choi C."/>
            <person name="Clum A."/>
            <person name="LaButti K.M."/>
            <person name="Lindquist E.A."/>
            <person name="Yee Ngan C."/>
            <person name="Ohm R.A."/>
            <person name="Salamov A.A."/>
            <person name="Grigoriev I.V."/>
            <person name="Spatafora J.W."/>
            <person name="Berbee M.L."/>
        </authorList>
    </citation>
    <scope>NUCLEOTIDE SEQUENCE [LARGE SCALE GENOMIC DNA]</scope>
    <source>
        <strain evidence="1 2">JEL478</strain>
    </source>
</reference>
<name>A0A139A9D6_GONPJ</name>
<sequence>MDNASNSGTMMCTIAAAHDVLPDFDAEGSLVCCFAHILHLTVCAGLTKLCLPDVDDKDITGGNSAPVEKPMAQALSMVEGAGYPTLVMIVLLLNIVMDKLEDVDLDSEYFRSIMGR</sequence>
<accession>A0A139A9D6</accession>
<evidence type="ECO:0000313" key="1">
    <source>
        <dbReference type="EMBL" id="KXS13376.1"/>
    </source>
</evidence>